<proteinExistence type="predicted"/>
<name>A0A0B7MBJ0_9FIRM</name>
<dbReference type="EMBL" id="CDRZ01000007">
    <property type="protein sequence ID" value="CEO87430.1"/>
    <property type="molecule type" value="Genomic_DNA"/>
</dbReference>
<dbReference type="PANTHER" id="PTHR42685:SF18">
    <property type="entry name" value="DIGERANYLGERANYLGLYCEROPHOSPHOLIPID REDUCTASE"/>
    <property type="match status" value="1"/>
</dbReference>
<keyword evidence="3" id="KW-1185">Reference proteome</keyword>
<organism evidence="2 3">
    <name type="scientific">Syntrophaceticus schinkii</name>
    <dbReference type="NCBI Taxonomy" id="499207"/>
    <lineage>
        <taxon>Bacteria</taxon>
        <taxon>Bacillati</taxon>
        <taxon>Bacillota</taxon>
        <taxon>Clostridia</taxon>
        <taxon>Thermoanaerobacterales</taxon>
        <taxon>Thermoanaerobacterales Family III. Incertae Sedis</taxon>
        <taxon>Syntrophaceticus</taxon>
    </lineage>
</organism>
<dbReference type="OrthoDB" id="9806565at2"/>
<dbReference type="InterPro" id="IPR036188">
    <property type="entry name" value="FAD/NAD-bd_sf"/>
</dbReference>
<protein>
    <submittedName>
        <fullName evidence="2">Geranylgeranyl reductase</fullName>
    </submittedName>
</protein>
<dbReference type="InterPro" id="IPR050407">
    <property type="entry name" value="Geranylgeranyl_reductase"/>
</dbReference>
<evidence type="ECO:0000313" key="2">
    <source>
        <dbReference type="EMBL" id="CEO87430.1"/>
    </source>
</evidence>
<dbReference type="PRINTS" id="PR00420">
    <property type="entry name" value="RNGMNOXGNASE"/>
</dbReference>
<dbReference type="Pfam" id="PF01494">
    <property type="entry name" value="FAD_binding_3"/>
    <property type="match status" value="1"/>
</dbReference>
<reference evidence="3" key="1">
    <citation type="submission" date="2015-01" db="EMBL/GenBank/DDBJ databases">
        <authorList>
            <person name="Manzoor Shahid"/>
            <person name="Zubair Saima"/>
        </authorList>
    </citation>
    <scope>NUCLEOTIDE SEQUENCE [LARGE SCALE GENOMIC DNA]</scope>
    <source>
        <strain evidence="3">Sp3</strain>
    </source>
</reference>
<feature type="domain" description="FAD-binding" evidence="1">
    <location>
        <begin position="2"/>
        <end position="282"/>
    </location>
</feature>
<dbReference type="InterPro" id="IPR011777">
    <property type="entry name" value="Geranylgeranyl_Rdtase_fam"/>
</dbReference>
<dbReference type="SUPFAM" id="SSF51905">
    <property type="entry name" value="FAD/NAD(P)-binding domain"/>
    <property type="match status" value="1"/>
</dbReference>
<sequence length="403" mass="44088">MDYDVIVIGGGPIGCATARDIAAAGFRVLVAEEHPQIGAPLRCAGLVSTRTLQLSRVSPKVIRHKLTGARVHSPGGDVLNLYGSRVYALAIDRVAFDRDLAAQAAAAGAEIAYSMRAVDLQLIPGGVRVMLRQSGSRNNNIKEFTCRLVVGADGYRSLVARRLGILPKGEKVPLYAAEVELPNSDRQIVDIFIGNQVAPGWFGWVIPAGQGMARIGIGAPRRPQKHFQQLVEANPGIFQGMRILQCTSGYVPVYFQDKSYGGHCLLVGDAAGHVKPISGGGLFFGLRCAELCADTAVDALDSGDLSEMSLSRYQEKWEKTVGQEIRCGLKHREVFLDLTDEDMDELIRFFNKPYWCKLILKYGDLDYHSKLAGRLANLPHWAKHFVKNSIKLMMVGCGMVDFM</sequence>
<dbReference type="RefSeq" id="WP_044663802.1">
    <property type="nucleotide sequence ID" value="NZ_CDRZ01000007.1"/>
</dbReference>
<gene>
    <name evidence="2" type="ORF">SSCH_1040010</name>
</gene>
<evidence type="ECO:0000259" key="1">
    <source>
        <dbReference type="Pfam" id="PF01494"/>
    </source>
</evidence>
<dbReference type="Proteomes" id="UP000046155">
    <property type="component" value="Unassembled WGS sequence"/>
</dbReference>
<accession>A0A0B7MBJ0</accession>
<dbReference type="GO" id="GO:0071949">
    <property type="term" value="F:FAD binding"/>
    <property type="evidence" value="ECO:0007669"/>
    <property type="project" value="InterPro"/>
</dbReference>
<dbReference type="Gene3D" id="3.50.50.60">
    <property type="entry name" value="FAD/NAD(P)-binding domain"/>
    <property type="match status" value="1"/>
</dbReference>
<dbReference type="GO" id="GO:0016628">
    <property type="term" value="F:oxidoreductase activity, acting on the CH-CH group of donors, NAD or NADP as acceptor"/>
    <property type="evidence" value="ECO:0007669"/>
    <property type="project" value="InterPro"/>
</dbReference>
<dbReference type="AlphaFoldDB" id="A0A0B7MBJ0"/>
<evidence type="ECO:0000313" key="3">
    <source>
        <dbReference type="Proteomes" id="UP000046155"/>
    </source>
</evidence>
<dbReference type="PANTHER" id="PTHR42685">
    <property type="entry name" value="GERANYLGERANYL DIPHOSPHATE REDUCTASE"/>
    <property type="match status" value="1"/>
</dbReference>
<dbReference type="NCBIfam" id="TIGR02032">
    <property type="entry name" value="GG-red-SF"/>
    <property type="match status" value="1"/>
</dbReference>
<dbReference type="InterPro" id="IPR002938">
    <property type="entry name" value="FAD-bd"/>
</dbReference>